<evidence type="ECO:0000259" key="1">
    <source>
        <dbReference type="SMART" id="SM00382"/>
    </source>
</evidence>
<dbReference type="Gene3D" id="3.40.50.300">
    <property type="entry name" value="P-loop containing nucleotide triphosphate hydrolases"/>
    <property type="match status" value="1"/>
</dbReference>
<protein>
    <submittedName>
        <fullName evidence="2">Putative ATPase</fullName>
    </submittedName>
</protein>
<dbReference type="OrthoDB" id="3322489at2"/>
<dbReference type="Proteomes" id="UP000543836">
    <property type="component" value="Unassembled WGS sequence"/>
</dbReference>
<reference evidence="2 3" key="1">
    <citation type="submission" date="2020-08" db="EMBL/GenBank/DDBJ databases">
        <title>Genomic Encyclopedia of Type Strains, Phase IV (KMG-V): Genome sequencing to study the core and pangenomes of soil and plant-associated prokaryotes.</title>
        <authorList>
            <person name="Whitman W."/>
        </authorList>
    </citation>
    <scope>NUCLEOTIDE SEQUENCE [LARGE SCALE GENOMIC DNA]</scope>
    <source>
        <strain evidence="2 3">SEMIA 492</strain>
    </source>
</reference>
<dbReference type="SUPFAM" id="SSF52540">
    <property type="entry name" value="P-loop containing nucleoside triphosphate hydrolases"/>
    <property type="match status" value="1"/>
</dbReference>
<dbReference type="AlphaFoldDB" id="A0A7W7A0H3"/>
<feature type="domain" description="AAA+ ATPase" evidence="1">
    <location>
        <begin position="44"/>
        <end position="506"/>
    </location>
</feature>
<evidence type="ECO:0000313" key="3">
    <source>
        <dbReference type="Proteomes" id="UP000543836"/>
    </source>
</evidence>
<dbReference type="SMART" id="SM00382">
    <property type="entry name" value="AAA"/>
    <property type="match status" value="1"/>
</dbReference>
<dbReference type="InterPro" id="IPR003593">
    <property type="entry name" value="AAA+_ATPase"/>
</dbReference>
<dbReference type="Pfam" id="PF13304">
    <property type="entry name" value="AAA_21"/>
    <property type="match status" value="1"/>
</dbReference>
<name>A0A7W7A0H3_9HYPH</name>
<comment type="caution">
    <text evidence="2">The sequence shown here is derived from an EMBL/GenBank/DDBJ whole genome shotgun (WGS) entry which is preliminary data.</text>
</comment>
<evidence type="ECO:0000313" key="2">
    <source>
        <dbReference type="EMBL" id="MBB4571692.1"/>
    </source>
</evidence>
<dbReference type="InterPro" id="IPR003959">
    <property type="entry name" value="ATPase_AAA_core"/>
</dbReference>
<sequence length="516" mass="58512">MTALPKAKTLSDDEVSALGSQKSLVEYFGIEGLYGYRSISLESPYAATILIAKNGSGKSTLLGALDAFLKCQFFRLQGLQFDKIRCRLRGLEEELTLTKSDIDSLADVSSDSELARYSRLAEIDVTTLRRFIAEDFPVLRGDHTSLNEDKVFNALWKITNYNYSEAVNICQRLLSNLYSDTPTLFNLQRSIKEVLKDIEIVYLPTFRRVELPLQSDRGRSRKARLRFSQSSSLYGSDIQFGLSDIHERLADLNQTILSESNIGYRQISANIINELIDGTFERDDFSSNNLPDRESLELFFSRLKEGGRRIGPYHDVVIPNIEKIYGGEELDFVSRKTLRYFLGKLYTVINSTRDIELRVEEFISICNNYLAGPDDSATPRKERHPKVKSQRADGKVLRLTRRNLKVHAESVASERKIPLDSLSSGEKQMVSLFAKLYLYEKNKIVLIDEPELSMSLNWQRQILPDVISAPLCQQVIAITHSPFIFDNALEPYAKSLTLSLDLESLSPVGLDDDEIA</sequence>
<dbReference type="PANTHER" id="PTHR43581:SF2">
    <property type="entry name" value="EXCINUCLEASE ATPASE SUBUNIT"/>
    <property type="match status" value="1"/>
</dbReference>
<dbReference type="RefSeq" id="WP_028755268.1">
    <property type="nucleotide sequence ID" value="NZ_JACIIG010000034.1"/>
</dbReference>
<proteinExistence type="predicted"/>
<organism evidence="2 3">
    <name type="scientific">Rhizobium leucaenae</name>
    <dbReference type="NCBI Taxonomy" id="29450"/>
    <lineage>
        <taxon>Bacteria</taxon>
        <taxon>Pseudomonadati</taxon>
        <taxon>Pseudomonadota</taxon>
        <taxon>Alphaproteobacteria</taxon>
        <taxon>Hyphomicrobiales</taxon>
        <taxon>Rhizobiaceae</taxon>
        <taxon>Rhizobium/Agrobacterium group</taxon>
        <taxon>Rhizobium</taxon>
    </lineage>
</organism>
<dbReference type="EMBL" id="JACIIG010000034">
    <property type="protein sequence ID" value="MBB4571692.1"/>
    <property type="molecule type" value="Genomic_DNA"/>
</dbReference>
<keyword evidence="3" id="KW-1185">Reference proteome</keyword>
<dbReference type="InterPro" id="IPR051396">
    <property type="entry name" value="Bact_Antivir_Def_Nuclease"/>
</dbReference>
<dbReference type="GeneID" id="32525232"/>
<dbReference type="InterPro" id="IPR027417">
    <property type="entry name" value="P-loop_NTPase"/>
</dbReference>
<accession>A0A7W7A0H3</accession>
<dbReference type="PANTHER" id="PTHR43581">
    <property type="entry name" value="ATP/GTP PHOSPHATASE"/>
    <property type="match status" value="1"/>
</dbReference>
<gene>
    <name evidence="2" type="ORF">GGE60_005857</name>
</gene>